<evidence type="ECO:0000313" key="2">
    <source>
        <dbReference type="EMBL" id="PIR77794.1"/>
    </source>
</evidence>
<gene>
    <name evidence="2" type="ORF">COU30_00540</name>
</gene>
<comment type="caution">
    <text evidence="2">The sequence shown here is derived from an EMBL/GenBank/DDBJ whole genome shotgun (WGS) entry which is preliminary data.</text>
</comment>
<proteinExistence type="predicted"/>
<feature type="transmembrane region" description="Helical" evidence="1">
    <location>
        <begin position="7"/>
        <end position="28"/>
    </location>
</feature>
<evidence type="ECO:0008006" key="4">
    <source>
        <dbReference type="Google" id="ProtNLM"/>
    </source>
</evidence>
<keyword evidence="1" id="KW-0472">Membrane</keyword>
<sequence length="183" mass="20736">MEYKTNPWTVVLAVLITTVIVGGGVYYWQTQNSTKVLPVEEITTQPTTSDTKETFHVYDWETQGMTFNYPDGYNVLERSDGNVYITTATKISDGDSSVFSTLVEIDSGTSLEERLNEYSQNDKFSQTKEVIGNNEFTKVNLYANFGGFDYSRYLLEIDGKLLDYKVGKDEGEMALEVLESIQF</sequence>
<evidence type="ECO:0000256" key="1">
    <source>
        <dbReference type="SAM" id="Phobius"/>
    </source>
</evidence>
<keyword evidence="1" id="KW-0812">Transmembrane</keyword>
<name>A0A2M6P277_9BACT</name>
<organism evidence="2 3">
    <name type="scientific">Candidatus Magasanikbacteria bacterium CG10_big_fil_rev_8_21_14_0_10_38_6</name>
    <dbReference type="NCBI Taxonomy" id="1974647"/>
    <lineage>
        <taxon>Bacteria</taxon>
        <taxon>Candidatus Magasanikiibacteriota</taxon>
    </lineage>
</organism>
<evidence type="ECO:0000313" key="3">
    <source>
        <dbReference type="Proteomes" id="UP000228528"/>
    </source>
</evidence>
<protein>
    <recommendedName>
        <fullName evidence="4">DUF4367 domain-containing protein</fullName>
    </recommendedName>
</protein>
<dbReference type="EMBL" id="PFBW01000027">
    <property type="protein sequence ID" value="PIR77794.1"/>
    <property type="molecule type" value="Genomic_DNA"/>
</dbReference>
<dbReference type="AlphaFoldDB" id="A0A2M6P277"/>
<reference evidence="3" key="1">
    <citation type="submission" date="2017-09" db="EMBL/GenBank/DDBJ databases">
        <title>Depth-based differentiation of microbial function through sediment-hosted aquifers and enrichment of novel symbionts in the deep terrestrial subsurface.</title>
        <authorList>
            <person name="Probst A.J."/>
            <person name="Ladd B."/>
            <person name="Jarett J.K."/>
            <person name="Geller-Mcgrath D.E."/>
            <person name="Sieber C.M.K."/>
            <person name="Emerson J.B."/>
            <person name="Anantharaman K."/>
            <person name="Thomas B.C."/>
            <person name="Malmstrom R."/>
            <person name="Stieglmeier M."/>
            <person name="Klingl A."/>
            <person name="Woyke T."/>
            <person name="Ryan C.M."/>
            <person name="Banfield J.F."/>
        </authorList>
    </citation>
    <scope>NUCLEOTIDE SEQUENCE [LARGE SCALE GENOMIC DNA]</scope>
</reference>
<accession>A0A2M6P277</accession>
<dbReference type="Proteomes" id="UP000228528">
    <property type="component" value="Unassembled WGS sequence"/>
</dbReference>
<keyword evidence="1" id="KW-1133">Transmembrane helix</keyword>